<dbReference type="EMBL" id="JAAGAB010000001">
    <property type="protein sequence ID" value="NDU99971.1"/>
    <property type="molecule type" value="Genomic_DNA"/>
</dbReference>
<dbReference type="GO" id="GO:0003681">
    <property type="term" value="F:bent DNA binding"/>
    <property type="evidence" value="ECO:0007669"/>
    <property type="project" value="TreeGrafter"/>
</dbReference>
<dbReference type="GO" id="GO:0005829">
    <property type="term" value="C:cytosol"/>
    <property type="evidence" value="ECO:0007669"/>
    <property type="project" value="TreeGrafter"/>
</dbReference>
<reference evidence="7 8" key="1">
    <citation type="submission" date="2020-02" db="EMBL/GenBank/DDBJ databases">
        <title>Pseudoroseicyclus tamarix, sp. nov., isolated from offshore sediment of a Tamarix chinensis forest.</title>
        <authorList>
            <person name="Gai Y."/>
        </authorList>
    </citation>
    <scope>NUCLEOTIDE SEQUENCE [LARGE SCALE GENOMIC DNA]</scope>
    <source>
        <strain evidence="7 8">CLL3-39</strain>
    </source>
</reference>
<dbReference type="InterPro" id="IPR027444">
    <property type="entry name" value="H-NS_C_dom"/>
</dbReference>
<evidence type="ECO:0000256" key="2">
    <source>
        <dbReference type="ARBA" id="ARBA00010610"/>
    </source>
</evidence>
<dbReference type="GO" id="GO:0009295">
    <property type="term" value="C:nucleoid"/>
    <property type="evidence" value="ECO:0007669"/>
    <property type="project" value="UniProtKB-SubCell"/>
</dbReference>
<evidence type="ECO:0000256" key="5">
    <source>
        <dbReference type="SAM" id="MobiDB-lite"/>
    </source>
</evidence>
<proteinExistence type="inferred from homology"/>
<dbReference type="AlphaFoldDB" id="A0A6B2JXA4"/>
<feature type="domain" description="DNA-binding protein H-NS-like C-terminal" evidence="6">
    <location>
        <begin position="62"/>
        <end position="107"/>
    </location>
</feature>
<evidence type="ECO:0000256" key="1">
    <source>
        <dbReference type="ARBA" id="ARBA00004453"/>
    </source>
</evidence>
<dbReference type="Pfam" id="PF00816">
    <property type="entry name" value="Histone_HNS"/>
    <property type="match status" value="1"/>
</dbReference>
<dbReference type="Proteomes" id="UP000474757">
    <property type="component" value="Unassembled WGS sequence"/>
</dbReference>
<dbReference type="GO" id="GO:0032993">
    <property type="term" value="C:protein-DNA complex"/>
    <property type="evidence" value="ECO:0007669"/>
    <property type="project" value="TreeGrafter"/>
</dbReference>
<name>A0A6B2JXA4_9RHOB</name>
<sequence>MPTDLNSLSRTELQKMQKDVDKALSTLAERERKAALKAAEQAAAEHGYSLSDLTSAPGAKPKKNGSKSPAKYRNPADPSLTWTGKGRRPAWIREAQENGVDIAQYEI</sequence>
<feature type="region of interest" description="Disordered" evidence="5">
    <location>
        <begin position="38"/>
        <end position="88"/>
    </location>
</feature>
<dbReference type="Gene3D" id="4.10.430.10">
    <property type="entry name" value="Histone-like protein H-NS, C-terminal domain"/>
    <property type="match status" value="1"/>
</dbReference>
<dbReference type="PANTHER" id="PTHR38097:SF2">
    <property type="entry name" value="DNA-BINDING PROTEIN STPA"/>
    <property type="match status" value="1"/>
</dbReference>
<protein>
    <submittedName>
        <fullName evidence="7">H-NS histone family protein</fullName>
    </submittedName>
</protein>
<comment type="subcellular location">
    <subcellularLocation>
        <location evidence="1">Cytoplasm</location>
        <location evidence="1">Nucleoid</location>
    </subcellularLocation>
</comment>
<keyword evidence="3" id="KW-0963">Cytoplasm</keyword>
<gene>
    <name evidence="7" type="ORF">GZA08_03170</name>
</gene>
<keyword evidence="8" id="KW-1185">Reference proteome</keyword>
<dbReference type="GO" id="GO:0000976">
    <property type="term" value="F:transcription cis-regulatory region binding"/>
    <property type="evidence" value="ECO:0007669"/>
    <property type="project" value="TreeGrafter"/>
</dbReference>
<dbReference type="RefSeq" id="WP_163889888.1">
    <property type="nucleotide sequence ID" value="NZ_JAAFYS010000001.1"/>
</dbReference>
<comment type="caution">
    <text evidence="7">The sequence shown here is derived from an EMBL/GenBank/DDBJ whole genome shotgun (WGS) entry which is preliminary data.</text>
</comment>
<dbReference type="InterPro" id="IPR037150">
    <property type="entry name" value="H-NS_C_dom_sf"/>
</dbReference>
<dbReference type="PANTHER" id="PTHR38097">
    <property type="match status" value="1"/>
</dbReference>
<evidence type="ECO:0000313" key="7">
    <source>
        <dbReference type="EMBL" id="NDU99971.1"/>
    </source>
</evidence>
<accession>A0A6B2JXA4</accession>
<evidence type="ECO:0000256" key="3">
    <source>
        <dbReference type="ARBA" id="ARBA00022490"/>
    </source>
</evidence>
<comment type="similarity">
    <text evidence="2">Belongs to the histone-like protein H-NS family.</text>
</comment>
<evidence type="ECO:0000313" key="8">
    <source>
        <dbReference type="Proteomes" id="UP000474757"/>
    </source>
</evidence>
<dbReference type="GO" id="GO:0003680">
    <property type="term" value="F:minor groove of adenine-thymine-rich DNA binding"/>
    <property type="evidence" value="ECO:0007669"/>
    <property type="project" value="TreeGrafter"/>
</dbReference>
<dbReference type="SMART" id="SM00528">
    <property type="entry name" value="HNS"/>
    <property type="match status" value="1"/>
</dbReference>
<keyword evidence="4" id="KW-0238">DNA-binding</keyword>
<dbReference type="SUPFAM" id="SSF81273">
    <property type="entry name" value="H-NS histone-like proteins"/>
    <property type="match status" value="1"/>
</dbReference>
<organism evidence="7 8">
    <name type="scientific">Pseudoroseicyclus tamaricis</name>
    <dbReference type="NCBI Taxonomy" id="2705421"/>
    <lineage>
        <taxon>Bacteria</taxon>
        <taxon>Pseudomonadati</taxon>
        <taxon>Pseudomonadota</taxon>
        <taxon>Alphaproteobacteria</taxon>
        <taxon>Rhodobacterales</taxon>
        <taxon>Paracoccaceae</taxon>
        <taxon>Pseudoroseicyclus</taxon>
    </lineage>
</organism>
<evidence type="ECO:0000259" key="6">
    <source>
        <dbReference type="SMART" id="SM00528"/>
    </source>
</evidence>
<dbReference type="GO" id="GO:0001217">
    <property type="term" value="F:DNA-binding transcription repressor activity"/>
    <property type="evidence" value="ECO:0007669"/>
    <property type="project" value="TreeGrafter"/>
</dbReference>
<evidence type="ECO:0000256" key="4">
    <source>
        <dbReference type="ARBA" id="ARBA00023125"/>
    </source>
</evidence>